<dbReference type="AlphaFoldDB" id="A0A382P6Y2"/>
<name>A0A382P6Y2_9ZZZZ</name>
<sequence>NRGLQADITISGALKADMFRFQLYGQLSKKLS</sequence>
<evidence type="ECO:0000313" key="1">
    <source>
        <dbReference type="EMBL" id="SVC69036.1"/>
    </source>
</evidence>
<feature type="non-terminal residue" evidence="1">
    <location>
        <position position="32"/>
    </location>
</feature>
<accession>A0A382P6Y2</accession>
<proteinExistence type="predicted"/>
<organism evidence="1">
    <name type="scientific">marine metagenome</name>
    <dbReference type="NCBI Taxonomy" id="408172"/>
    <lineage>
        <taxon>unclassified sequences</taxon>
        <taxon>metagenomes</taxon>
        <taxon>ecological metagenomes</taxon>
    </lineage>
</organism>
<dbReference type="EMBL" id="UINC01105243">
    <property type="protein sequence ID" value="SVC69036.1"/>
    <property type="molecule type" value="Genomic_DNA"/>
</dbReference>
<feature type="non-terminal residue" evidence="1">
    <location>
        <position position="1"/>
    </location>
</feature>
<protein>
    <submittedName>
        <fullName evidence="1">Uncharacterized protein</fullName>
    </submittedName>
</protein>
<reference evidence="1" key="1">
    <citation type="submission" date="2018-05" db="EMBL/GenBank/DDBJ databases">
        <authorList>
            <person name="Lanie J.A."/>
            <person name="Ng W.-L."/>
            <person name="Kazmierczak K.M."/>
            <person name="Andrzejewski T.M."/>
            <person name="Davidsen T.M."/>
            <person name="Wayne K.J."/>
            <person name="Tettelin H."/>
            <person name="Glass J.I."/>
            <person name="Rusch D."/>
            <person name="Podicherti R."/>
            <person name="Tsui H.-C.T."/>
            <person name="Winkler M.E."/>
        </authorList>
    </citation>
    <scope>NUCLEOTIDE SEQUENCE</scope>
</reference>
<gene>
    <name evidence="1" type="ORF">METZ01_LOCUS321890</name>
</gene>